<gene>
    <name evidence="2" type="ORF">SVIM_LOCUS181137</name>
</gene>
<keyword evidence="1" id="KW-0812">Transmembrane</keyword>
<name>A0A6N2L601_SALVM</name>
<protein>
    <submittedName>
        <fullName evidence="2">Uncharacterized protein</fullName>
    </submittedName>
</protein>
<keyword evidence="1" id="KW-0472">Membrane</keyword>
<evidence type="ECO:0000256" key="1">
    <source>
        <dbReference type="SAM" id="Phobius"/>
    </source>
</evidence>
<sequence length="66" mass="7590">MLLCELVNRKVSTVKPTSDRSSWRPTFSVLVFFSFLSLFQSKFVVLGLELIMDSLPMTSQLHRVIL</sequence>
<feature type="transmembrane region" description="Helical" evidence="1">
    <location>
        <begin position="27"/>
        <end position="51"/>
    </location>
</feature>
<proteinExistence type="predicted"/>
<evidence type="ECO:0000313" key="2">
    <source>
        <dbReference type="EMBL" id="VFU36224.1"/>
    </source>
</evidence>
<reference evidence="2" key="1">
    <citation type="submission" date="2019-03" db="EMBL/GenBank/DDBJ databases">
        <authorList>
            <person name="Mank J."/>
            <person name="Almeida P."/>
        </authorList>
    </citation>
    <scope>NUCLEOTIDE SEQUENCE</scope>
    <source>
        <strain evidence="2">78183</strain>
    </source>
</reference>
<keyword evidence="1" id="KW-1133">Transmembrane helix</keyword>
<accession>A0A6N2L601</accession>
<dbReference type="EMBL" id="CAADRP010001112">
    <property type="protein sequence ID" value="VFU36224.1"/>
    <property type="molecule type" value="Genomic_DNA"/>
</dbReference>
<dbReference type="AlphaFoldDB" id="A0A6N2L601"/>
<organism evidence="2">
    <name type="scientific">Salix viminalis</name>
    <name type="common">Common osier</name>
    <name type="synonym">Basket willow</name>
    <dbReference type="NCBI Taxonomy" id="40686"/>
    <lineage>
        <taxon>Eukaryota</taxon>
        <taxon>Viridiplantae</taxon>
        <taxon>Streptophyta</taxon>
        <taxon>Embryophyta</taxon>
        <taxon>Tracheophyta</taxon>
        <taxon>Spermatophyta</taxon>
        <taxon>Magnoliopsida</taxon>
        <taxon>eudicotyledons</taxon>
        <taxon>Gunneridae</taxon>
        <taxon>Pentapetalae</taxon>
        <taxon>rosids</taxon>
        <taxon>fabids</taxon>
        <taxon>Malpighiales</taxon>
        <taxon>Salicaceae</taxon>
        <taxon>Saliceae</taxon>
        <taxon>Salix</taxon>
    </lineage>
</organism>